<organism evidence="1 2">
    <name type="scientific">Pseudotamlana agarivorans</name>
    <dbReference type="NCBI Taxonomy" id="481183"/>
    <lineage>
        <taxon>Bacteria</taxon>
        <taxon>Pseudomonadati</taxon>
        <taxon>Bacteroidota</taxon>
        <taxon>Flavobacteriia</taxon>
        <taxon>Flavobacteriales</taxon>
        <taxon>Flavobacteriaceae</taxon>
        <taxon>Pseudotamlana</taxon>
    </lineage>
</organism>
<comment type="caution">
    <text evidence="1">The sequence shown here is derived from an EMBL/GenBank/DDBJ whole genome shotgun (WGS) entry which is preliminary data.</text>
</comment>
<accession>A0ACC5U940</accession>
<sequence length="849" mass="97929">MKTLALLLFTVLVTMSCQNEKKEALKVEKGVSWALAKQRKEQISEINYGLKMVLPKNKTEPILASLNLKVTLKDVNKPLVLDFYPNNKVVPRVFVTSDSVPCIYENEHIIIPKSHLKLGENTFRINFQMGDQYLYRNDDYLYSLVVPDHARELYPCFDQPNLKAKYSLELTAPKSWKVLSATYPKKTITVKDNTTYVFATSKKMSTYLFSLVAGEFNEISQDGHRFLYRETDSVKINESLEPIFNYHQKSLDYLEAYTGYKFPFNKLDFVGIPFFQFGGMEHVGAIQYKSSSLFFENYMPKMLHWNRANVIAHETSHMWFGNLVTMDWFDDVWLKEVFANFIAAKIVNPSFPEINHDLLNLITKAPSAYNIDRTQGTNAIRQKLDNLSDAGSLYGAIIYNKAPIMMRQLELILGEDKFKQGLQEYIKTYANDNANWDDLITIFNTKTTVDLNTWSDVWVNQTGRPVFEDAIVYENDRIKSVTLSQKAEDGSNNIWLQKYEVALIYKDSIAKRMVNIVGKSQELKELINLPKPEAIVYNSNGYGYGVFPIDTITALNTYQVKDEVIRAQNYINTYENTLSGNIPVHTAMETFLSGFEHETNDLILGVISGDFSSLYWHFLNPEERANYQEKIAARLWVRLNDNLSIPTKKSLFSAFTGLAYQGESLDKLYHIWSRAISVENLKLNEKDYTGLAMKLALYNHPKHDEVLKLASTQISNQDDKDLFNFLLPALSQDTAVRRDLFFSFRDVTNRTNSNWVAAANGLIHHPLRQEEAIKYMSLSLELLEEVKETSDLFFPKKWLESTIGKYQSKEAKLIVDTYLDKHPNLNMQLKAKLLQTVDHLMRYQKMLNN</sequence>
<dbReference type="EMBL" id="JAHKPD010000012">
    <property type="protein sequence ID" value="MBU2950753.1"/>
    <property type="molecule type" value="Genomic_DNA"/>
</dbReference>
<keyword evidence="2" id="KW-1185">Reference proteome</keyword>
<protein>
    <submittedName>
        <fullName evidence="1">Peptidase M1</fullName>
    </submittedName>
</protein>
<dbReference type="Proteomes" id="UP001647509">
    <property type="component" value="Unassembled WGS sequence"/>
</dbReference>
<evidence type="ECO:0000313" key="2">
    <source>
        <dbReference type="Proteomes" id="UP001647509"/>
    </source>
</evidence>
<name>A0ACC5U940_9FLAO</name>
<reference evidence="1" key="1">
    <citation type="submission" date="2021-05" db="EMBL/GenBank/DDBJ databases">
        <title>Draft genomes of bacteria isolated from model marine particles.</title>
        <authorList>
            <person name="Datta M.S."/>
            <person name="Schwartzman J.A."/>
            <person name="Enke T.N."/>
            <person name="Saavedra J."/>
            <person name="Cermak N."/>
            <person name="Cordero O.X."/>
        </authorList>
    </citation>
    <scope>NUCLEOTIDE SEQUENCE</scope>
    <source>
        <strain evidence="1">I2M19</strain>
    </source>
</reference>
<gene>
    <name evidence="1" type="ORF">KO493_08595</name>
</gene>
<evidence type="ECO:0000313" key="1">
    <source>
        <dbReference type="EMBL" id="MBU2950753.1"/>
    </source>
</evidence>
<proteinExistence type="predicted"/>